<dbReference type="SMART" id="SM00240">
    <property type="entry name" value="FHA"/>
    <property type="match status" value="1"/>
</dbReference>
<proteinExistence type="predicted"/>
<name>A0A1H4JZN7_9MICC</name>
<evidence type="ECO:0000256" key="1">
    <source>
        <dbReference type="ARBA" id="ARBA00022553"/>
    </source>
</evidence>
<dbReference type="InterPro" id="IPR008984">
    <property type="entry name" value="SMAD_FHA_dom_sf"/>
</dbReference>
<organism evidence="4 5">
    <name type="scientific">Arthrobacter woluwensis</name>
    <dbReference type="NCBI Taxonomy" id="156980"/>
    <lineage>
        <taxon>Bacteria</taxon>
        <taxon>Bacillati</taxon>
        <taxon>Actinomycetota</taxon>
        <taxon>Actinomycetes</taxon>
        <taxon>Micrococcales</taxon>
        <taxon>Micrococcaceae</taxon>
        <taxon>Arthrobacter</taxon>
    </lineage>
</organism>
<evidence type="ECO:0000259" key="3">
    <source>
        <dbReference type="PROSITE" id="PS50006"/>
    </source>
</evidence>
<dbReference type="PANTHER" id="PTHR23308">
    <property type="entry name" value="NUCLEAR INHIBITOR OF PROTEIN PHOSPHATASE-1"/>
    <property type="match status" value="1"/>
</dbReference>
<dbReference type="AlphaFoldDB" id="A0A1H4JZN7"/>
<feature type="domain" description="FHA" evidence="3">
    <location>
        <begin position="91"/>
        <end position="140"/>
    </location>
</feature>
<dbReference type="Proteomes" id="UP000182652">
    <property type="component" value="Unassembled WGS sequence"/>
</dbReference>
<evidence type="ECO:0000313" key="4">
    <source>
        <dbReference type="EMBL" id="SEB51486.1"/>
    </source>
</evidence>
<feature type="transmembrane region" description="Helical" evidence="2">
    <location>
        <begin position="12"/>
        <end position="31"/>
    </location>
</feature>
<gene>
    <name evidence="4" type="ORF">SAMN04489745_0457</name>
</gene>
<protein>
    <submittedName>
        <fullName evidence="4">FHA domain-containing protein</fullName>
    </submittedName>
</protein>
<dbReference type="Gene3D" id="2.60.200.20">
    <property type="match status" value="1"/>
</dbReference>
<keyword evidence="5" id="KW-1185">Reference proteome</keyword>
<dbReference type="PROSITE" id="PS50006">
    <property type="entry name" value="FHA_DOMAIN"/>
    <property type="match status" value="1"/>
</dbReference>
<dbReference type="SUPFAM" id="SSF49879">
    <property type="entry name" value="SMAD/FHA domain"/>
    <property type="match status" value="1"/>
</dbReference>
<reference evidence="4 5" key="1">
    <citation type="submission" date="2016-10" db="EMBL/GenBank/DDBJ databases">
        <authorList>
            <person name="de Groot N.N."/>
        </authorList>
    </citation>
    <scope>NUCLEOTIDE SEQUENCE [LARGE SCALE GENOMIC DNA]</scope>
    <source>
        <strain evidence="4 5">DSM 10495</strain>
    </source>
</reference>
<dbReference type="STRING" id="156980.SAMN04489745_0457"/>
<keyword evidence="1" id="KW-0597">Phosphoprotein</keyword>
<dbReference type="Pfam" id="PF00498">
    <property type="entry name" value="FHA"/>
    <property type="match status" value="1"/>
</dbReference>
<dbReference type="InterPro" id="IPR050923">
    <property type="entry name" value="Cell_Proc_Reg/RNA_Proc"/>
</dbReference>
<sequence>MNELSDLTVTALRFGFLLLIWVLIFSIVSAMRRDLMIGGTAKTGALTARQLRKHPELAQAQAPVARQQARHLVVTEGPLAGTRLDLASSPILLGRAQEATLVLEDDYASGRHARLFPQGSRWFIEDLGSTNGTYLGDQQLTRALPVELGVPVRIGKTVIELRP</sequence>
<keyword evidence="2" id="KW-0812">Transmembrane</keyword>
<keyword evidence="2" id="KW-0472">Membrane</keyword>
<evidence type="ECO:0000313" key="5">
    <source>
        <dbReference type="Proteomes" id="UP000182652"/>
    </source>
</evidence>
<dbReference type="InterPro" id="IPR000253">
    <property type="entry name" value="FHA_dom"/>
</dbReference>
<dbReference type="RefSeq" id="WP_066213514.1">
    <property type="nucleotide sequence ID" value="NZ_CP049819.1"/>
</dbReference>
<dbReference type="EMBL" id="FNSN01000003">
    <property type="protein sequence ID" value="SEB51486.1"/>
    <property type="molecule type" value="Genomic_DNA"/>
</dbReference>
<keyword evidence="2" id="KW-1133">Transmembrane helix</keyword>
<dbReference type="OrthoDB" id="277520at2"/>
<evidence type="ECO:0000256" key="2">
    <source>
        <dbReference type="SAM" id="Phobius"/>
    </source>
</evidence>
<accession>A0A1H4JZN7</accession>